<dbReference type="OrthoDB" id="9762614at2"/>
<evidence type="ECO:0000313" key="2">
    <source>
        <dbReference type="EMBL" id="SIT17723.1"/>
    </source>
</evidence>
<dbReference type="SUPFAM" id="SSF48208">
    <property type="entry name" value="Six-hairpin glycosidases"/>
    <property type="match status" value="1"/>
</dbReference>
<dbReference type="PANTHER" id="PTHR42899">
    <property type="entry name" value="SPERMATOGENESIS-ASSOCIATED PROTEIN 20"/>
    <property type="match status" value="1"/>
</dbReference>
<evidence type="ECO:0000313" key="3">
    <source>
        <dbReference type="Proteomes" id="UP000186917"/>
    </source>
</evidence>
<dbReference type="Proteomes" id="UP000186917">
    <property type="component" value="Unassembled WGS sequence"/>
</dbReference>
<dbReference type="RefSeq" id="WP_076379690.1">
    <property type="nucleotide sequence ID" value="NZ_AP017422.1"/>
</dbReference>
<dbReference type="EMBL" id="FTOR01000004">
    <property type="protein sequence ID" value="SIT17723.1"/>
    <property type="molecule type" value="Genomic_DNA"/>
</dbReference>
<feature type="domain" description="Spermatogenesis-associated protein 20-like TRX" evidence="1">
    <location>
        <begin position="3"/>
        <end position="163"/>
    </location>
</feature>
<accession>A0A173MS83</accession>
<dbReference type="InterPro" id="IPR004879">
    <property type="entry name" value="Ssp411-like_TRX"/>
</dbReference>
<dbReference type="AlphaFoldDB" id="A0A173MS83"/>
<dbReference type="Gene3D" id="1.50.10.20">
    <property type="match status" value="2"/>
</dbReference>
<dbReference type="SUPFAM" id="SSF52833">
    <property type="entry name" value="Thioredoxin-like"/>
    <property type="match status" value="1"/>
</dbReference>
<dbReference type="KEGG" id="fln:FLA_6322"/>
<sequence>MANQLLHETSPYLLQHAHNPVHWYPWGEEALQKAKAENKPILVSIGYAACHWCHVMERESFENEETAALMNRIFVNIKIDREERPDLDHIYMDAVQAMTGSGGWPLNVFLTPDLKPFYGGTYFPPVRAFNRSSWRETISGIEEAWTQRRDDILTQAENLTAHLENANQFGINRAGAKENAGLFTRESLEQMAANVLTSSDREWGGFGNAPKFPQSFTIRFLLRHYHLTGNSEVAEQALLTLNRMIQGGIYDQMGGGFARYSTDKEWFAPHFEKMLYDNALMISALSEAYALTHQKEYKQVIEQTLQFIERELLSPDFGFYSALDADSEGVEGLFYTWHITEIEAALQEDAALFCELYNITPEGNWHEEHTNIIWLPESLASFATEKNLELFWLEQKVVQWHQQLMAIRATRIRPLLDDKILLGWNALLNTAYCEAYAVLGNTSYLEIAEKNMQFLENKLRAADGSWQHCWKKDAKFPAFLDDYAYLVQAYIKLQEVTGNSAYLLKAQDIVLYLQEYFADEESGYFYFTHRNQTDVVVRKKEVYDGATPSGNAVMASNLYYLSVIFNNQEWQQQAEKMIQALGQAIVRYPTSFGVWAMLLQAIVQGVHEIVVVGEKAPEIVKKIITHYIPIKIIQSNRGSDQFFPLLDNRHGKNDETLIFLCKNYACEAPVTSVEELLDLL</sequence>
<reference evidence="3" key="1">
    <citation type="submission" date="2017-01" db="EMBL/GenBank/DDBJ databases">
        <authorList>
            <person name="Varghese N."/>
            <person name="Submissions S."/>
        </authorList>
    </citation>
    <scope>NUCLEOTIDE SEQUENCE [LARGE SCALE GENOMIC DNA]</scope>
    <source>
        <strain evidence="3">DSM 21054</strain>
    </source>
</reference>
<gene>
    <name evidence="2" type="ORF">SAMN05421788_104368</name>
</gene>
<keyword evidence="3" id="KW-1185">Reference proteome</keyword>
<dbReference type="InterPro" id="IPR036249">
    <property type="entry name" value="Thioredoxin-like_sf"/>
</dbReference>
<dbReference type="CDD" id="cd02955">
    <property type="entry name" value="SSP411"/>
    <property type="match status" value="1"/>
</dbReference>
<dbReference type="Pfam" id="PF03190">
    <property type="entry name" value="Thioredox_DsbH"/>
    <property type="match status" value="1"/>
</dbReference>
<dbReference type="Gene3D" id="3.40.30.10">
    <property type="entry name" value="Glutaredoxin"/>
    <property type="match status" value="1"/>
</dbReference>
<dbReference type="InterPro" id="IPR008928">
    <property type="entry name" value="6-hairpin_glycosidase_sf"/>
</dbReference>
<name>A0A173MS83_9BACT</name>
<dbReference type="InterPro" id="IPR024705">
    <property type="entry name" value="Ssp411"/>
</dbReference>
<evidence type="ECO:0000259" key="1">
    <source>
        <dbReference type="Pfam" id="PF03190"/>
    </source>
</evidence>
<proteinExistence type="predicted"/>
<dbReference type="STRING" id="477680.SAMN05421788_104368"/>
<dbReference type="PIRSF" id="PIRSF006402">
    <property type="entry name" value="UCP006402_thioredoxin"/>
    <property type="match status" value="1"/>
</dbReference>
<dbReference type="GO" id="GO:0005975">
    <property type="term" value="P:carbohydrate metabolic process"/>
    <property type="evidence" value="ECO:0007669"/>
    <property type="project" value="InterPro"/>
</dbReference>
<dbReference type="PANTHER" id="PTHR42899:SF1">
    <property type="entry name" value="SPERMATOGENESIS-ASSOCIATED PROTEIN 20"/>
    <property type="match status" value="1"/>
</dbReference>
<protein>
    <recommendedName>
        <fullName evidence="1">Spermatogenesis-associated protein 20-like TRX domain-containing protein</fullName>
    </recommendedName>
</protein>
<organism evidence="2 3">
    <name type="scientific">Filimonas lacunae</name>
    <dbReference type="NCBI Taxonomy" id="477680"/>
    <lineage>
        <taxon>Bacteria</taxon>
        <taxon>Pseudomonadati</taxon>
        <taxon>Bacteroidota</taxon>
        <taxon>Chitinophagia</taxon>
        <taxon>Chitinophagales</taxon>
        <taxon>Chitinophagaceae</taxon>
        <taxon>Filimonas</taxon>
    </lineage>
</organism>